<reference evidence="9 10" key="1">
    <citation type="journal article" date="2017" name="Int. J. Syst. Evol. Microbiol.">
        <title>Ramlibacter alkalitolerans sp. nov., alkali-tolerant bacterium isolated from soil of ginseng.</title>
        <authorList>
            <person name="Lee D.H."/>
            <person name="Cha C.J."/>
        </authorList>
    </citation>
    <scope>NUCLEOTIDE SEQUENCE [LARGE SCALE GENOMIC DNA]</scope>
    <source>
        <strain evidence="9 10">KACC 19305</strain>
    </source>
</reference>
<dbReference type="InterPro" id="IPR036852">
    <property type="entry name" value="Peptidase_S8/S53_dom_sf"/>
</dbReference>
<keyword evidence="10" id="KW-1185">Reference proteome</keyword>
<dbReference type="CDD" id="cd04848">
    <property type="entry name" value="Peptidases_S8_Autotransporter_serine_protease_like"/>
    <property type="match status" value="1"/>
</dbReference>
<dbReference type="Proteomes" id="UP000622707">
    <property type="component" value="Unassembled WGS sequence"/>
</dbReference>
<keyword evidence="2 6" id="KW-0645">Protease</keyword>
<dbReference type="InterPro" id="IPR050131">
    <property type="entry name" value="Peptidase_S8_subtilisin-like"/>
</dbReference>
<evidence type="ECO:0000256" key="7">
    <source>
        <dbReference type="SAM" id="MobiDB-lite"/>
    </source>
</evidence>
<name>A0ABS1JUN2_9BURK</name>
<dbReference type="Gene3D" id="3.40.50.200">
    <property type="entry name" value="Peptidase S8/S53 domain"/>
    <property type="match status" value="1"/>
</dbReference>
<dbReference type="InterPro" id="IPR015500">
    <property type="entry name" value="Peptidase_S8_subtilisin-rel"/>
</dbReference>
<dbReference type="RefSeq" id="WP_201692472.1">
    <property type="nucleotide sequence ID" value="NZ_JAEQND010000013.1"/>
</dbReference>
<gene>
    <name evidence="9" type="ORF">JI746_22230</name>
</gene>
<feature type="compositionally biased region" description="Pro residues" evidence="7">
    <location>
        <begin position="27"/>
        <end position="55"/>
    </location>
</feature>
<dbReference type="Pfam" id="PF00082">
    <property type="entry name" value="Peptidase_S8"/>
    <property type="match status" value="1"/>
</dbReference>
<dbReference type="InterPro" id="IPR023827">
    <property type="entry name" value="Peptidase_S8_Asp-AS"/>
</dbReference>
<dbReference type="PANTHER" id="PTHR43806:SF11">
    <property type="entry name" value="CEREVISIN-RELATED"/>
    <property type="match status" value="1"/>
</dbReference>
<dbReference type="PROSITE" id="PS51892">
    <property type="entry name" value="SUBTILASE"/>
    <property type="match status" value="1"/>
</dbReference>
<evidence type="ECO:0000256" key="6">
    <source>
        <dbReference type="PROSITE-ProRule" id="PRU01240"/>
    </source>
</evidence>
<organism evidence="9 10">
    <name type="scientific">Ramlibacter alkalitolerans</name>
    <dbReference type="NCBI Taxonomy" id="2039631"/>
    <lineage>
        <taxon>Bacteria</taxon>
        <taxon>Pseudomonadati</taxon>
        <taxon>Pseudomonadota</taxon>
        <taxon>Betaproteobacteria</taxon>
        <taxon>Burkholderiales</taxon>
        <taxon>Comamonadaceae</taxon>
        <taxon>Ramlibacter</taxon>
    </lineage>
</organism>
<keyword evidence="3" id="KW-0732">Signal</keyword>
<dbReference type="PRINTS" id="PR00723">
    <property type="entry name" value="SUBTILISIN"/>
</dbReference>
<accession>A0ABS1JUN2</accession>
<evidence type="ECO:0000256" key="5">
    <source>
        <dbReference type="ARBA" id="ARBA00022825"/>
    </source>
</evidence>
<protein>
    <submittedName>
        <fullName evidence="9">S8 family serine peptidase</fullName>
    </submittedName>
</protein>
<evidence type="ECO:0000256" key="2">
    <source>
        <dbReference type="ARBA" id="ARBA00022670"/>
    </source>
</evidence>
<dbReference type="PROSITE" id="PS00136">
    <property type="entry name" value="SUBTILASE_ASP"/>
    <property type="match status" value="1"/>
</dbReference>
<feature type="active site" description="Charge relay system" evidence="6">
    <location>
        <position position="96"/>
    </location>
</feature>
<feature type="region of interest" description="Disordered" evidence="7">
    <location>
        <begin position="17"/>
        <end position="57"/>
    </location>
</feature>
<keyword evidence="5 6" id="KW-0720">Serine protease</keyword>
<keyword evidence="4 6" id="KW-0378">Hydrolase</keyword>
<dbReference type="PANTHER" id="PTHR43806">
    <property type="entry name" value="PEPTIDASE S8"/>
    <property type="match status" value="1"/>
</dbReference>
<evidence type="ECO:0000259" key="8">
    <source>
        <dbReference type="Pfam" id="PF00082"/>
    </source>
</evidence>
<sequence>MVLAAGAVIALMAAAGGGGGGGSNDPAPAPNPGNPNPPAPPISEPQPPAPPPVPLTPEQAARVWQPWLNQINVPSPEALRALGAKDGTGVTIGMVDSGVDETNASLSNGKVTGRFNTFDKTATAPDTEGHGTWTSGIAAGTTANGSQVRGVAEGANIIMGKVFIDTEEQQPRINAGVDFVVDQGAKIINMSLGTVNPDATWWDYSRVKRGVDSGALFVFSAGNHSRANPNIAALAAIQPWANHQVIVVAAVDSNNQRAEFSNACGSAKYDCVVAPGVGVTAAGGINVPNSYRVAENTDVLTASGTSAGAPMVSGQAALLKSTWPQLKAQDISSIIYKTATRLGTATDTTPDDVYGWGLINVEKSLQPVGNLQYKAASGASYDPKAVSLGTGTGALSPAVRVAAADGTFKLAGVDSYNRDYGMDLAASLPAVQRISLAKAFGAMDQMMTLTERALDADGSKMGFTPSTGLTFGEKASRGGALVKKFANGSEIAAGVEGGNMFFGLAGLDIAGVPAFRSASTSDAYFGLVRDANSFGFGKSFAGGARVKVGMASSVTDSALKNAFGESAKLRATFSNVELSQAFGDTVLGVGFGRVSESGTMLGTEMGQAFSLGQAARTQVTTVHAAHKLAGRAALAGYFSQGRTAGVSTGGNSLVESVSDTRSSAFGLGLVAADVLRSNDRVGFGISSPLKTTSGVMKLNVPVGVAADGSEIREARSVNLAAGARELSFEASYVMPLQVGGKLSYSLGLRHNAGGVAGEKDGMFAIRYSLQF</sequence>
<evidence type="ECO:0000256" key="1">
    <source>
        <dbReference type="ARBA" id="ARBA00011073"/>
    </source>
</evidence>
<comment type="similarity">
    <text evidence="1 6">Belongs to the peptidase S8 family.</text>
</comment>
<feature type="active site" description="Charge relay system" evidence="6">
    <location>
        <position position="306"/>
    </location>
</feature>
<evidence type="ECO:0000256" key="3">
    <source>
        <dbReference type="ARBA" id="ARBA00022729"/>
    </source>
</evidence>
<evidence type="ECO:0000256" key="4">
    <source>
        <dbReference type="ARBA" id="ARBA00022801"/>
    </source>
</evidence>
<dbReference type="InterPro" id="IPR034061">
    <property type="entry name" value="Peptidases_S8_Autotransporter"/>
</dbReference>
<proteinExistence type="inferred from homology"/>
<dbReference type="EMBL" id="JAEQND010000013">
    <property type="protein sequence ID" value="MBL0427841.1"/>
    <property type="molecule type" value="Genomic_DNA"/>
</dbReference>
<feature type="active site" description="Charge relay system" evidence="6">
    <location>
        <position position="130"/>
    </location>
</feature>
<evidence type="ECO:0000313" key="9">
    <source>
        <dbReference type="EMBL" id="MBL0427841.1"/>
    </source>
</evidence>
<comment type="caution">
    <text evidence="9">The sequence shown here is derived from an EMBL/GenBank/DDBJ whole genome shotgun (WGS) entry which is preliminary data.</text>
</comment>
<dbReference type="SUPFAM" id="SSF52743">
    <property type="entry name" value="Subtilisin-like"/>
    <property type="match status" value="1"/>
</dbReference>
<evidence type="ECO:0000313" key="10">
    <source>
        <dbReference type="Proteomes" id="UP000622707"/>
    </source>
</evidence>
<feature type="domain" description="Peptidase S8/S53" evidence="8">
    <location>
        <begin position="87"/>
        <end position="357"/>
    </location>
</feature>
<dbReference type="InterPro" id="IPR000209">
    <property type="entry name" value="Peptidase_S8/S53_dom"/>
</dbReference>